<dbReference type="AlphaFoldDB" id="A0A0D0E159"/>
<gene>
    <name evidence="1" type="ORF">PAXRUDRAFT_487015</name>
</gene>
<reference evidence="1 2" key="1">
    <citation type="submission" date="2014-04" db="EMBL/GenBank/DDBJ databases">
        <authorList>
            <consortium name="DOE Joint Genome Institute"/>
            <person name="Kuo A."/>
            <person name="Kohler A."/>
            <person name="Jargeat P."/>
            <person name="Nagy L.G."/>
            <person name="Floudas D."/>
            <person name="Copeland A."/>
            <person name="Barry K.W."/>
            <person name="Cichocki N."/>
            <person name="Veneault-Fourrey C."/>
            <person name="LaButti K."/>
            <person name="Lindquist E.A."/>
            <person name="Lipzen A."/>
            <person name="Lundell T."/>
            <person name="Morin E."/>
            <person name="Murat C."/>
            <person name="Sun H."/>
            <person name="Tunlid A."/>
            <person name="Henrissat B."/>
            <person name="Grigoriev I.V."/>
            <person name="Hibbett D.S."/>
            <person name="Martin F."/>
            <person name="Nordberg H.P."/>
            <person name="Cantor M.N."/>
            <person name="Hua S.X."/>
        </authorList>
    </citation>
    <scope>NUCLEOTIDE SEQUENCE [LARGE SCALE GENOMIC DNA]</scope>
    <source>
        <strain evidence="1 2">Ve08.2h10</strain>
    </source>
</reference>
<sequence length="176" mass="19544">MTLNFLIDPTLYTIIQDVYRAPDPVPNHGFPQRPRPVLIFSAIYHFQYLSSLNPSATASHIQSPPVGPNIAPAMTPALGNQAHHGYPNPIRPMPFQNYSVYPPPAPEKSWTTPSTEQNVFDAPFMLDVSFDDIRFDDYIQESPDSTPRPPAASFYPTDSNAFVSSFIIHAIRGSIG</sequence>
<accession>A0A0D0E159</accession>
<proteinExistence type="predicted"/>
<dbReference type="OrthoDB" id="10640790at2759"/>
<keyword evidence="2" id="KW-1185">Reference proteome</keyword>
<dbReference type="EMBL" id="KN825146">
    <property type="protein sequence ID" value="KIK93884.1"/>
    <property type="molecule type" value="Genomic_DNA"/>
</dbReference>
<dbReference type="HOGENOM" id="CLU_1525665_0_0_1"/>
<evidence type="ECO:0000313" key="1">
    <source>
        <dbReference type="EMBL" id="KIK93884.1"/>
    </source>
</evidence>
<name>A0A0D0E159_9AGAM</name>
<dbReference type="Proteomes" id="UP000054538">
    <property type="component" value="Unassembled WGS sequence"/>
</dbReference>
<dbReference type="InParanoid" id="A0A0D0E159"/>
<protein>
    <submittedName>
        <fullName evidence="1">Uncharacterized protein</fullName>
    </submittedName>
</protein>
<evidence type="ECO:0000313" key="2">
    <source>
        <dbReference type="Proteomes" id="UP000054538"/>
    </source>
</evidence>
<dbReference type="STRING" id="930991.A0A0D0E159"/>
<organism evidence="1 2">
    <name type="scientific">Paxillus rubicundulus Ve08.2h10</name>
    <dbReference type="NCBI Taxonomy" id="930991"/>
    <lineage>
        <taxon>Eukaryota</taxon>
        <taxon>Fungi</taxon>
        <taxon>Dikarya</taxon>
        <taxon>Basidiomycota</taxon>
        <taxon>Agaricomycotina</taxon>
        <taxon>Agaricomycetes</taxon>
        <taxon>Agaricomycetidae</taxon>
        <taxon>Boletales</taxon>
        <taxon>Paxilineae</taxon>
        <taxon>Paxillaceae</taxon>
        <taxon>Paxillus</taxon>
    </lineage>
</organism>
<reference evidence="2" key="2">
    <citation type="submission" date="2015-01" db="EMBL/GenBank/DDBJ databases">
        <title>Evolutionary Origins and Diversification of the Mycorrhizal Mutualists.</title>
        <authorList>
            <consortium name="DOE Joint Genome Institute"/>
            <consortium name="Mycorrhizal Genomics Consortium"/>
            <person name="Kohler A."/>
            <person name="Kuo A."/>
            <person name="Nagy L.G."/>
            <person name="Floudas D."/>
            <person name="Copeland A."/>
            <person name="Barry K.W."/>
            <person name="Cichocki N."/>
            <person name="Veneault-Fourrey C."/>
            <person name="LaButti K."/>
            <person name="Lindquist E.A."/>
            <person name="Lipzen A."/>
            <person name="Lundell T."/>
            <person name="Morin E."/>
            <person name="Murat C."/>
            <person name="Riley R."/>
            <person name="Ohm R."/>
            <person name="Sun H."/>
            <person name="Tunlid A."/>
            <person name="Henrissat B."/>
            <person name="Grigoriev I.V."/>
            <person name="Hibbett D.S."/>
            <person name="Martin F."/>
        </authorList>
    </citation>
    <scope>NUCLEOTIDE SEQUENCE [LARGE SCALE GENOMIC DNA]</scope>
    <source>
        <strain evidence="2">Ve08.2h10</strain>
    </source>
</reference>